<name>A0A6C0FQY9_9BACL</name>
<evidence type="ECO:0000313" key="2">
    <source>
        <dbReference type="EMBL" id="QHT59297.1"/>
    </source>
</evidence>
<dbReference type="GO" id="GO:0016740">
    <property type="term" value="F:transferase activity"/>
    <property type="evidence" value="ECO:0007669"/>
    <property type="project" value="UniProtKB-KW"/>
</dbReference>
<evidence type="ECO:0000313" key="3">
    <source>
        <dbReference type="Proteomes" id="UP000476064"/>
    </source>
</evidence>
<feature type="domain" description="Aminoglycoside phosphotransferase" evidence="1">
    <location>
        <begin position="27"/>
        <end position="212"/>
    </location>
</feature>
<accession>A0A6C0FQY9</accession>
<proteinExistence type="predicted"/>
<dbReference type="Gene3D" id="3.90.1200.10">
    <property type="match status" value="1"/>
</dbReference>
<dbReference type="InterPro" id="IPR002575">
    <property type="entry name" value="Aminoglycoside_PTrfase"/>
</dbReference>
<gene>
    <name evidence="2" type="ORF">GXP70_04475</name>
</gene>
<dbReference type="AlphaFoldDB" id="A0A6C0FQY9"/>
<dbReference type="KEGG" id="plyc:GXP70_04475"/>
<dbReference type="Pfam" id="PF01636">
    <property type="entry name" value="APH"/>
    <property type="match status" value="1"/>
</dbReference>
<keyword evidence="2" id="KW-0808">Transferase</keyword>
<protein>
    <submittedName>
        <fullName evidence="2">Aminoglycoside phosphotransferase family protein</fullName>
    </submittedName>
</protein>
<dbReference type="RefSeq" id="WP_162355364.1">
    <property type="nucleotide sequence ID" value="NZ_CP048209.1"/>
</dbReference>
<dbReference type="InterPro" id="IPR011009">
    <property type="entry name" value="Kinase-like_dom_sf"/>
</dbReference>
<dbReference type="EMBL" id="CP048209">
    <property type="protein sequence ID" value="QHT59297.1"/>
    <property type="molecule type" value="Genomic_DNA"/>
</dbReference>
<keyword evidence="3" id="KW-1185">Reference proteome</keyword>
<sequence length="284" mass="32424">MIDKLLQEIFDAQALPQAVDRWSELQGGTNSTVRVIGNSDNPRLYVVKANEPEVIAAETRFYRHYPDIELFPSIRCIDPDYRYYIYEFLPGDTSYDRKSKPELMAALTDRIISRYVQPDKADPFAWVEDPASIAGDIAYARSVIGERLSEADHELVPAIQSRRSDRLSRQPRYVLHGDFGVHNFLFQGGRLQGVIDPLPQIGRPLYDLLYAFCSSPDDLHLPVLVEAVRRAGLAPAHQHELIEDMLMALYFRISTCLTHHGGDFDRYREAWTAWTKLVPDGRSS</sequence>
<dbReference type="SUPFAM" id="SSF56112">
    <property type="entry name" value="Protein kinase-like (PK-like)"/>
    <property type="match status" value="1"/>
</dbReference>
<evidence type="ECO:0000259" key="1">
    <source>
        <dbReference type="Pfam" id="PF01636"/>
    </source>
</evidence>
<reference evidence="2 3" key="1">
    <citation type="submission" date="2020-01" db="EMBL/GenBank/DDBJ databases">
        <title>Paenibacillus sp. nov., isolated from tomato rhizosphere.</title>
        <authorList>
            <person name="Weon H.-Y."/>
            <person name="Lee S.A."/>
        </authorList>
    </citation>
    <scope>NUCLEOTIDE SEQUENCE [LARGE SCALE GENOMIC DNA]</scope>
    <source>
        <strain evidence="2 3">12200R-189</strain>
    </source>
</reference>
<dbReference type="Proteomes" id="UP000476064">
    <property type="component" value="Chromosome"/>
</dbReference>
<organism evidence="2 3">
    <name type="scientific">Paenibacillus lycopersici</name>
    <dbReference type="NCBI Taxonomy" id="2704462"/>
    <lineage>
        <taxon>Bacteria</taxon>
        <taxon>Bacillati</taxon>
        <taxon>Bacillota</taxon>
        <taxon>Bacilli</taxon>
        <taxon>Bacillales</taxon>
        <taxon>Paenibacillaceae</taxon>
        <taxon>Paenibacillus</taxon>
    </lineage>
</organism>